<keyword evidence="4" id="KW-0695">RNA-directed DNA polymerase</keyword>
<geneLocation type="mitochondrion" evidence="4"/>
<dbReference type="InterPro" id="IPR049030">
    <property type="entry name" value="AI2M-like_HNH"/>
</dbReference>
<dbReference type="AlphaFoldDB" id="V5REA2"/>
<dbReference type="PROSITE" id="PS50878">
    <property type="entry name" value="RT_POL"/>
    <property type="match status" value="1"/>
</dbReference>
<protein>
    <submittedName>
        <fullName evidence="4">Reverse transcriptase</fullName>
    </submittedName>
</protein>
<dbReference type="Pfam" id="PF00078">
    <property type="entry name" value="RVT_1"/>
    <property type="match status" value="1"/>
</dbReference>
<dbReference type="CDD" id="cd01651">
    <property type="entry name" value="RT_G2_intron"/>
    <property type="match status" value="1"/>
</dbReference>
<dbReference type="InterPro" id="IPR000477">
    <property type="entry name" value="RT_dom"/>
</dbReference>
<organism evidence="4">
    <name type="scientific">Annulohypoxylon stygium</name>
    <dbReference type="NCBI Taxonomy" id="326628"/>
    <lineage>
        <taxon>Eukaryota</taxon>
        <taxon>Fungi</taxon>
        <taxon>Dikarya</taxon>
        <taxon>Ascomycota</taxon>
        <taxon>Pezizomycotina</taxon>
        <taxon>Sordariomycetes</taxon>
        <taxon>Xylariomycetidae</taxon>
        <taxon>Xylariales</taxon>
        <taxon>Hypoxylaceae</taxon>
        <taxon>Annulohypoxylon</taxon>
    </lineage>
</organism>
<dbReference type="Pfam" id="PF21368">
    <property type="entry name" value="AI2M-like_HNH"/>
    <property type="match status" value="1"/>
</dbReference>
<keyword evidence="4" id="KW-0548">Nucleotidyltransferase</keyword>
<dbReference type="InterPro" id="IPR003615">
    <property type="entry name" value="HNH_nuc"/>
</dbReference>
<dbReference type="PANTHER" id="PTHR34047:SF8">
    <property type="entry name" value="PROTEIN YKFC"/>
    <property type="match status" value="1"/>
</dbReference>
<evidence type="ECO:0000313" key="4">
    <source>
        <dbReference type="EMBL" id="AHB33503.1"/>
    </source>
</evidence>
<accession>V5REA2</accession>
<dbReference type="GO" id="GO:0006397">
    <property type="term" value="P:mRNA processing"/>
    <property type="evidence" value="ECO:0007669"/>
    <property type="project" value="InterPro"/>
</dbReference>
<keyword evidence="2 4" id="KW-0496">Mitochondrion</keyword>
<dbReference type="RefSeq" id="YP_008964944.1">
    <property type="nucleotide sequence ID" value="NC_023117.1"/>
</dbReference>
<proteinExistence type="predicted"/>
<dbReference type="SMART" id="SM00507">
    <property type="entry name" value="HNHc"/>
    <property type="match status" value="1"/>
</dbReference>
<dbReference type="GO" id="GO:0003964">
    <property type="term" value="F:RNA-directed DNA polymerase activity"/>
    <property type="evidence" value="ECO:0007669"/>
    <property type="project" value="UniProtKB-KW"/>
</dbReference>
<feature type="domain" description="Reverse transcriptase" evidence="3">
    <location>
        <begin position="34"/>
        <end position="315"/>
    </location>
</feature>
<reference evidence="4" key="1">
    <citation type="submission" date="2013-08" db="EMBL/GenBank/DDBJ databases">
        <authorList>
            <person name="Deng Y.-J."/>
            <person name="Xie B.-G."/>
            <person name="Jiang Y.-J."/>
            <person name="Wang Q.-F."/>
            <person name="Lan F.-S."/>
        </authorList>
    </citation>
    <scope>NUCLEOTIDE SEQUENCE</scope>
</reference>
<comment type="subcellular location">
    <subcellularLocation>
        <location evidence="1">Mitochondrion</location>
    </subcellularLocation>
</comment>
<dbReference type="Pfam" id="PF01348">
    <property type="entry name" value="Intron_maturas2"/>
    <property type="match status" value="1"/>
</dbReference>
<sequence length="547" mass="63473">MLAYEKIKSKPGNMTPGIVPTTLDGMSIEVVDEIIASLKNGSFRFQPGRRVYIPKANGKKRPLTIAPPRDKLVQEGIRMILEAIYEHSFEECSHGFRPNRSCHSALQFLNQKFRVSSWFIEGDITNCFPSINHEILIDILKERIKDAKFIDLIRHSLKTGYFEFRTYTHSLVGTPQGSIISPILANIYLDKLDKFVLELKKEFDIGTKASINPEWKSLENRMYRADNVNDKMSIRKKMLLVRSKRAVDPFFKKLSYVRYADDWIIGIRGSLQDCVNILEKVNVFLRDVLKLEVSREKTHITNIRKEKARFLSTTITKFDHQIHTRKKGRLTRITSDTLRMTAPIKDILKKLRINGFLRLNKPYPRFIWMQCSKDEILILYNSVYRGITNYYRFAHNFNQLSSWLHFIIKSSCAKLLAAKLSLGNQMKVFKKFGRDLKGRDKHGLVEAIYGTKAAAFNVNTDEVQLKIYGTGISKASLDKLVCTICESEYRVEMHHVRMMKDLNPKARTLDKIMAKKNRKQIPLCRSCHVKYQNGSLIIENENLSKYF</sequence>
<dbReference type="GO" id="GO:0005739">
    <property type="term" value="C:mitochondrion"/>
    <property type="evidence" value="ECO:0007669"/>
    <property type="project" value="UniProtKB-SubCell"/>
</dbReference>
<evidence type="ECO:0000256" key="1">
    <source>
        <dbReference type="ARBA" id="ARBA00004173"/>
    </source>
</evidence>
<dbReference type="InterPro" id="IPR051083">
    <property type="entry name" value="GrpII_Intron_Splice-Mob/Def"/>
</dbReference>
<name>V5REA2_9PEZI</name>
<dbReference type="InterPro" id="IPR043502">
    <property type="entry name" value="DNA/RNA_pol_sf"/>
</dbReference>
<reference evidence="4" key="2">
    <citation type="submission" date="2013-12" db="EMBL/GenBank/DDBJ databases">
        <title>Mitochondrial Genome of Annulohypoxylon stygium, cohabitant fungus of Tremella fuciformis, reveals intron diversity.</title>
        <authorList>
            <person name="Hsiang T."/>
        </authorList>
    </citation>
    <scope>NUCLEOTIDE SEQUENCE</scope>
</reference>
<gene>
    <name evidence="4" type="primary">oi2cox3</name>
</gene>
<dbReference type="InterPro" id="IPR024937">
    <property type="entry name" value="Domain_X"/>
</dbReference>
<dbReference type="EMBL" id="KF545917">
    <property type="protein sequence ID" value="AHB33503.1"/>
    <property type="molecule type" value="Genomic_DNA"/>
</dbReference>
<dbReference type="GeneID" id="17963046"/>
<dbReference type="SUPFAM" id="SSF56672">
    <property type="entry name" value="DNA/RNA polymerases"/>
    <property type="match status" value="1"/>
</dbReference>
<evidence type="ECO:0000256" key="2">
    <source>
        <dbReference type="ARBA" id="ARBA00023128"/>
    </source>
</evidence>
<dbReference type="PANTHER" id="PTHR34047">
    <property type="entry name" value="NUCLEAR INTRON MATURASE 1, MITOCHONDRIAL-RELATED"/>
    <property type="match status" value="1"/>
</dbReference>
<keyword evidence="4" id="KW-0808">Transferase</keyword>
<evidence type="ECO:0000259" key="3">
    <source>
        <dbReference type="PROSITE" id="PS50878"/>
    </source>
</evidence>